<protein>
    <recommendedName>
        <fullName evidence="9">glycerate 2-kinase</fullName>
        <ecNumber evidence="9">2.7.1.165</ecNumber>
    </recommendedName>
</protein>
<dbReference type="GO" id="GO:0005524">
    <property type="term" value="F:ATP binding"/>
    <property type="evidence" value="ECO:0007669"/>
    <property type="project" value="UniProtKB-KW"/>
</dbReference>
<evidence type="ECO:0000259" key="10">
    <source>
        <dbReference type="Pfam" id="PF05161"/>
    </source>
</evidence>
<evidence type="ECO:0000313" key="12">
    <source>
        <dbReference type="EMBL" id="ANE40682.1"/>
    </source>
</evidence>
<dbReference type="PATRIC" id="fig|93466.3.peg.108"/>
<comment type="similarity">
    <text evidence="2">Belongs to the glycerate kinase type-1 family.</text>
</comment>
<dbReference type="Proteomes" id="UP000077096">
    <property type="component" value="Chromosome"/>
</dbReference>
<dbReference type="EMBL" id="CP011393">
    <property type="protein sequence ID" value="ANE40682.1"/>
    <property type="molecule type" value="Genomic_DNA"/>
</dbReference>
<gene>
    <name evidence="12" type="ORF">JM64_00550</name>
</gene>
<dbReference type="OrthoDB" id="9766552at2"/>
<evidence type="ECO:0000256" key="6">
    <source>
        <dbReference type="ARBA" id="ARBA00022777"/>
    </source>
</evidence>
<keyword evidence="5" id="KW-0547">Nucleotide-binding</keyword>
<evidence type="ECO:0000313" key="13">
    <source>
        <dbReference type="Proteomes" id="UP000077096"/>
    </source>
</evidence>
<organism evidence="12 13">
    <name type="scientific">Fervidobacterium pennivorans</name>
    <dbReference type="NCBI Taxonomy" id="93466"/>
    <lineage>
        <taxon>Bacteria</taxon>
        <taxon>Thermotogati</taxon>
        <taxon>Thermotogota</taxon>
        <taxon>Thermotogae</taxon>
        <taxon>Thermotogales</taxon>
        <taxon>Fervidobacteriaceae</taxon>
        <taxon>Fervidobacterium</taxon>
    </lineage>
</organism>
<reference evidence="12 13" key="1">
    <citation type="submission" date="2014-08" db="EMBL/GenBank/DDBJ databases">
        <title>Fervidobacterium pennivorans DYC genome.</title>
        <authorList>
            <person name="Wushke S."/>
        </authorList>
    </citation>
    <scope>NUCLEOTIDE SEQUENCE [LARGE SCALE GENOMIC DNA]</scope>
    <source>
        <strain evidence="12 13">DYC</strain>
    </source>
</reference>
<dbReference type="InterPro" id="IPR007835">
    <property type="entry name" value="MOFRL"/>
</dbReference>
<accession>A0A172T175</accession>
<evidence type="ECO:0000256" key="2">
    <source>
        <dbReference type="ARBA" id="ARBA00006284"/>
    </source>
</evidence>
<dbReference type="Gene3D" id="3.40.1480.10">
    <property type="entry name" value="MOFRL domain"/>
    <property type="match status" value="1"/>
</dbReference>
<dbReference type="Pfam" id="PF05161">
    <property type="entry name" value="MOFRL"/>
    <property type="match status" value="1"/>
</dbReference>
<name>A0A172T175_FERPE</name>
<evidence type="ECO:0000256" key="9">
    <source>
        <dbReference type="ARBA" id="ARBA00066758"/>
    </source>
</evidence>
<sequence length="426" mass="45975">MENKNLREDIKTIIEKVKQEILPDNTVKIWLKKNISKFQDLKGNLYVVAIGKAAWRMAKAANDVLRHMISDKVIHGVVVTKYNHSEGNIENFEIYEAGHPVPDENTLMATKRVLELTNNLKENDVVLFLISGGGSALFEMPVDGVSLEDIQKLTEALLKSGANIVEINNVRKHLSKVKGGRFAQHVYPAKIVSLVLSDVLGDRLDSIASGPAYPDGTTSQQAIDVLRKYNITVSEKILNALAQETPKELSNVETFIIGSVKVACENAEKFASQLGYNTFVLTTTLDCEAKEAGKFLASIAKEIKNSDRPVKKPAAIILGGETVVKVKGSGRGGRNQELALSFALAIEGLENIVLCSFGTDGTDGPTDAAGGIVDGQTAHKIRKAGLSPESFLENNDSYNALKIAGDLLITGPTGTNVNDLIVLLVG</sequence>
<dbReference type="PANTHER" id="PTHR12227">
    <property type="entry name" value="GLYCERATE KINASE"/>
    <property type="match status" value="1"/>
</dbReference>
<dbReference type="FunFam" id="3.40.1480.10:FF:000003">
    <property type="entry name" value="D-glycerate 2-kinase"/>
    <property type="match status" value="1"/>
</dbReference>
<evidence type="ECO:0000256" key="4">
    <source>
        <dbReference type="ARBA" id="ARBA00022679"/>
    </source>
</evidence>
<dbReference type="Pfam" id="PF13660">
    <property type="entry name" value="DUF4147"/>
    <property type="match status" value="1"/>
</dbReference>
<comment type="subunit">
    <text evidence="3">Homodimer.</text>
</comment>
<dbReference type="InterPro" id="IPR039760">
    <property type="entry name" value="MOFRL_protein"/>
</dbReference>
<dbReference type="AlphaFoldDB" id="A0A172T175"/>
<evidence type="ECO:0000259" key="11">
    <source>
        <dbReference type="Pfam" id="PF13660"/>
    </source>
</evidence>
<dbReference type="InterPro" id="IPR037035">
    <property type="entry name" value="GK-like_C_sf"/>
</dbReference>
<keyword evidence="7" id="KW-0067">ATP-binding</keyword>
<feature type="domain" description="MOFRL-associated" evidence="11">
    <location>
        <begin position="10"/>
        <end position="241"/>
    </location>
</feature>
<dbReference type="Gene3D" id="3.40.50.10180">
    <property type="entry name" value="Glycerate kinase, MOFRL-like N-terminal domain"/>
    <property type="match status" value="1"/>
</dbReference>
<dbReference type="KEGG" id="fng:JM64_00550"/>
<dbReference type="InterPro" id="IPR038614">
    <property type="entry name" value="GK_N_sf"/>
</dbReference>
<evidence type="ECO:0000256" key="5">
    <source>
        <dbReference type="ARBA" id="ARBA00022741"/>
    </source>
</evidence>
<proteinExistence type="inferred from homology"/>
<comment type="catalytic activity">
    <reaction evidence="8">
        <text>(R)-glycerate + ATP = (2R)-2-phosphoglycerate + ADP + H(+)</text>
        <dbReference type="Rhea" id="RHEA:27377"/>
        <dbReference type="ChEBI" id="CHEBI:15378"/>
        <dbReference type="ChEBI" id="CHEBI:16659"/>
        <dbReference type="ChEBI" id="CHEBI:30616"/>
        <dbReference type="ChEBI" id="CHEBI:58289"/>
        <dbReference type="ChEBI" id="CHEBI:456216"/>
        <dbReference type="EC" id="2.7.1.165"/>
    </reaction>
</comment>
<evidence type="ECO:0000256" key="3">
    <source>
        <dbReference type="ARBA" id="ARBA00011738"/>
    </source>
</evidence>
<dbReference type="InterPro" id="IPR025286">
    <property type="entry name" value="MOFRL_assoc_dom"/>
</dbReference>
<dbReference type="FunFam" id="3.40.50.10180:FF:000001">
    <property type="entry name" value="Glycerate kinase"/>
    <property type="match status" value="1"/>
</dbReference>
<dbReference type="EC" id="2.7.1.165" evidence="9"/>
<dbReference type="PANTHER" id="PTHR12227:SF0">
    <property type="entry name" value="GLYCERATE KINASE"/>
    <property type="match status" value="1"/>
</dbReference>
<dbReference type="SUPFAM" id="SSF82544">
    <property type="entry name" value="GckA/TtuD-like"/>
    <property type="match status" value="1"/>
</dbReference>
<keyword evidence="6 12" id="KW-0418">Kinase</keyword>
<evidence type="ECO:0000256" key="8">
    <source>
        <dbReference type="ARBA" id="ARBA00051351"/>
    </source>
</evidence>
<keyword evidence="4" id="KW-0808">Transferase</keyword>
<feature type="domain" description="MOFRL" evidence="10">
    <location>
        <begin position="315"/>
        <end position="419"/>
    </location>
</feature>
<dbReference type="GO" id="GO:0043798">
    <property type="term" value="F:glycerate 2-kinase activity"/>
    <property type="evidence" value="ECO:0007669"/>
    <property type="project" value="UniProtKB-EC"/>
</dbReference>
<dbReference type="GO" id="GO:0008887">
    <property type="term" value="F:glycerate kinase activity"/>
    <property type="evidence" value="ECO:0007669"/>
    <property type="project" value="InterPro"/>
</dbReference>
<dbReference type="GO" id="GO:0005737">
    <property type="term" value="C:cytoplasm"/>
    <property type="evidence" value="ECO:0007669"/>
    <property type="project" value="TreeGrafter"/>
</dbReference>
<evidence type="ECO:0000256" key="1">
    <source>
        <dbReference type="ARBA" id="ARBA00001946"/>
    </source>
</evidence>
<comment type="cofactor">
    <cofactor evidence="1">
        <name>Mg(2+)</name>
        <dbReference type="ChEBI" id="CHEBI:18420"/>
    </cofactor>
</comment>
<evidence type="ECO:0000256" key="7">
    <source>
        <dbReference type="ARBA" id="ARBA00022840"/>
    </source>
</evidence>